<dbReference type="Proteomes" id="UP000646745">
    <property type="component" value="Unassembled WGS sequence"/>
</dbReference>
<keyword evidence="6" id="KW-0902">Two-component regulatory system</keyword>
<evidence type="ECO:0000256" key="1">
    <source>
        <dbReference type="ARBA" id="ARBA00000085"/>
    </source>
</evidence>
<evidence type="ECO:0000259" key="8">
    <source>
        <dbReference type="PROSITE" id="PS50109"/>
    </source>
</evidence>
<keyword evidence="7" id="KW-1133">Transmembrane helix</keyword>
<evidence type="ECO:0000313" key="9">
    <source>
        <dbReference type="EMBL" id="GHB16213.1"/>
    </source>
</evidence>
<dbReference type="PANTHER" id="PTHR43711:SF1">
    <property type="entry name" value="HISTIDINE KINASE 1"/>
    <property type="match status" value="1"/>
</dbReference>
<keyword evidence="5" id="KW-0418">Kinase</keyword>
<dbReference type="EC" id="2.7.13.3" evidence="2"/>
<dbReference type="InterPro" id="IPR003661">
    <property type="entry name" value="HisK_dim/P_dom"/>
</dbReference>
<dbReference type="SUPFAM" id="SSF55874">
    <property type="entry name" value="ATPase domain of HSP90 chaperone/DNA topoisomerase II/histidine kinase"/>
    <property type="match status" value="1"/>
</dbReference>
<accession>A0ABQ3DUT7</accession>
<dbReference type="SMART" id="SM00387">
    <property type="entry name" value="HATPase_c"/>
    <property type="match status" value="1"/>
</dbReference>
<gene>
    <name evidence="9" type="ORF">GCM10009038_13340</name>
</gene>
<dbReference type="CDD" id="cd00075">
    <property type="entry name" value="HATPase"/>
    <property type="match status" value="1"/>
</dbReference>
<organism evidence="9 10">
    <name type="scientific">Salinicola rhizosphaerae</name>
    <dbReference type="NCBI Taxonomy" id="1443141"/>
    <lineage>
        <taxon>Bacteria</taxon>
        <taxon>Pseudomonadati</taxon>
        <taxon>Pseudomonadota</taxon>
        <taxon>Gammaproteobacteria</taxon>
        <taxon>Oceanospirillales</taxon>
        <taxon>Halomonadaceae</taxon>
        <taxon>Salinicola</taxon>
    </lineage>
</organism>
<keyword evidence="3" id="KW-0597">Phosphoprotein</keyword>
<dbReference type="InterPro" id="IPR005467">
    <property type="entry name" value="His_kinase_dom"/>
</dbReference>
<dbReference type="SUPFAM" id="SSF47384">
    <property type="entry name" value="Homodimeric domain of signal transducing histidine kinase"/>
    <property type="match status" value="1"/>
</dbReference>
<keyword evidence="7" id="KW-0812">Transmembrane</keyword>
<dbReference type="PANTHER" id="PTHR43711">
    <property type="entry name" value="TWO-COMPONENT HISTIDINE KINASE"/>
    <property type="match status" value="1"/>
</dbReference>
<feature type="domain" description="Histidine kinase" evidence="8">
    <location>
        <begin position="69"/>
        <end position="293"/>
    </location>
</feature>
<dbReference type="Pfam" id="PF00512">
    <property type="entry name" value="HisKA"/>
    <property type="match status" value="1"/>
</dbReference>
<evidence type="ECO:0000256" key="5">
    <source>
        <dbReference type="ARBA" id="ARBA00022777"/>
    </source>
</evidence>
<comment type="caution">
    <text evidence="9">The sequence shown here is derived from an EMBL/GenBank/DDBJ whole genome shotgun (WGS) entry which is preliminary data.</text>
</comment>
<dbReference type="InterPro" id="IPR004358">
    <property type="entry name" value="Sig_transdc_His_kin-like_C"/>
</dbReference>
<evidence type="ECO:0000256" key="7">
    <source>
        <dbReference type="SAM" id="Phobius"/>
    </source>
</evidence>
<dbReference type="Gene3D" id="3.30.565.10">
    <property type="entry name" value="Histidine kinase-like ATPase, C-terminal domain"/>
    <property type="match status" value="1"/>
</dbReference>
<protein>
    <recommendedName>
        <fullName evidence="2">histidine kinase</fullName>
        <ecNumber evidence="2">2.7.13.3</ecNumber>
    </recommendedName>
</protein>
<evidence type="ECO:0000313" key="10">
    <source>
        <dbReference type="Proteomes" id="UP000646745"/>
    </source>
</evidence>
<name>A0ABQ3DUT7_9GAMM</name>
<dbReference type="SMART" id="SM00388">
    <property type="entry name" value="HisKA"/>
    <property type="match status" value="1"/>
</dbReference>
<dbReference type="InterPro" id="IPR003594">
    <property type="entry name" value="HATPase_dom"/>
</dbReference>
<comment type="catalytic activity">
    <reaction evidence="1">
        <text>ATP + protein L-histidine = ADP + protein N-phospho-L-histidine.</text>
        <dbReference type="EC" id="2.7.13.3"/>
    </reaction>
</comment>
<feature type="transmembrane region" description="Helical" evidence="7">
    <location>
        <begin position="16"/>
        <end position="36"/>
    </location>
</feature>
<keyword evidence="10" id="KW-1185">Reference proteome</keyword>
<keyword evidence="7" id="KW-0472">Membrane</keyword>
<dbReference type="Pfam" id="PF02518">
    <property type="entry name" value="HATPase_c"/>
    <property type="match status" value="1"/>
</dbReference>
<dbReference type="InterPro" id="IPR050736">
    <property type="entry name" value="Sensor_HK_Regulatory"/>
</dbReference>
<dbReference type="Gene3D" id="1.10.287.130">
    <property type="match status" value="1"/>
</dbReference>
<evidence type="ECO:0000256" key="2">
    <source>
        <dbReference type="ARBA" id="ARBA00012438"/>
    </source>
</evidence>
<dbReference type="InterPro" id="IPR036890">
    <property type="entry name" value="HATPase_C_sf"/>
</dbReference>
<sequence length="296" mass="33351">MALAGWLPFPIEVYHVWQYTLIVNMLLVMGIAVHQIRRQQKEVRERAQLARELQVEREAAFHQRQFMGMVAHEFRTPLAVIAASLENLRSIGFDDMNLARRHDRIGRATERLVQLTDNCLADARISADSLILMKQSTDLRPIISSAVAMVQFSDNHRWRLLEDEALVESTVTLEAKSSPRITADPALLRIAVSNVIDNAVKYSEGGLIEVRLKRALHAWTISIQDQGRGISTDRVEIIFERYRRVESSNASVSGFGLGLFVSRQIARAHGGELALVSNSPNGCRFEFTLPCHPLES</sequence>
<dbReference type="PRINTS" id="PR00344">
    <property type="entry name" value="BCTRLSENSOR"/>
</dbReference>
<evidence type="ECO:0000256" key="4">
    <source>
        <dbReference type="ARBA" id="ARBA00022679"/>
    </source>
</evidence>
<dbReference type="PROSITE" id="PS50109">
    <property type="entry name" value="HIS_KIN"/>
    <property type="match status" value="1"/>
</dbReference>
<dbReference type="InterPro" id="IPR036097">
    <property type="entry name" value="HisK_dim/P_sf"/>
</dbReference>
<dbReference type="EMBL" id="BMZI01000003">
    <property type="protein sequence ID" value="GHB16213.1"/>
    <property type="molecule type" value="Genomic_DNA"/>
</dbReference>
<evidence type="ECO:0000256" key="3">
    <source>
        <dbReference type="ARBA" id="ARBA00022553"/>
    </source>
</evidence>
<reference evidence="10" key="1">
    <citation type="journal article" date="2019" name="Int. J. Syst. Evol. Microbiol.">
        <title>The Global Catalogue of Microorganisms (GCM) 10K type strain sequencing project: providing services to taxonomists for standard genome sequencing and annotation.</title>
        <authorList>
            <consortium name="The Broad Institute Genomics Platform"/>
            <consortium name="The Broad Institute Genome Sequencing Center for Infectious Disease"/>
            <person name="Wu L."/>
            <person name="Ma J."/>
        </authorList>
    </citation>
    <scope>NUCLEOTIDE SEQUENCE [LARGE SCALE GENOMIC DNA]</scope>
    <source>
        <strain evidence="10">KCTC 32998</strain>
    </source>
</reference>
<dbReference type="CDD" id="cd00082">
    <property type="entry name" value="HisKA"/>
    <property type="match status" value="1"/>
</dbReference>
<proteinExistence type="predicted"/>
<keyword evidence="4" id="KW-0808">Transferase</keyword>
<evidence type="ECO:0000256" key="6">
    <source>
        <dbReference type="ARBA" id="ARBA00023012"/>
    </source>
</evidence>